<dbReference type="AlphaFoldDB" id="A0AAV2WG47"/>
<dbReference type="Proteomes" id="UP000028864">
    <property type="component" value="Unassembled WGS sequence"/>
</dbReference>
<gene>
    <name evidence="2" type="ORF">BN1047_01038</name>
</gene>
<keyword evidence="2" id="KW-0489">Methyltransferase</keyword>
<dbReference type="GO" id="GO:0008168">
    <property type="term" value="F:methyltransferase activity"/>
    <property type="evidence" value="ECO:0007669"/>
    <property type="project" value="UniProtKB-KW"/>
</dbReference>
<evidence type="ECO:0000313" key="2">
    <source>
        <dbReference type="EMBL" id="CDQ43175.1"/>
    </source>
</evidence>
<feature type="compositionally biased region" description="Basic and acidic residues" evidence="1">
    <location>
        <begin position="13"/>
        <end position="22"/>
    </location>
</feature>
<sequence length="74" mass="8386">MRGESRSYGADQCHPDLEDRRPLRGPYQPNQYGGTGILPFTILRRLDCILEVTIYAKTNATTLHFEVISEDADC</sequence>
<feature type="region of interest" description="Disordered" evidence="1">
    <location>
        <begin position="1"/>
        <end position="36"/>
    </location>
</feature>
<organism evidence="2 3">
    <name type="scientific">Mycolicibacterium neoaurum</name>
    <name type="common">Mycobacterium neoaurum</name>
    <dbReference type="NCBI Taxonomy" id="1795"/>
    <lineage>
        <taxon>Bacteria</taxon>
        <taxon>Bacillati</taxon>
        <taxon>Actinomycetota</taxon>
        <taxon>Actinomycetes</taxon>
        <taxon>Mycobacteriales</taxon>
        <taxon>Mycobacteriaceae</taxon>
        <taxon>Mycolicibacterium</taxon>
    </lineage>
</organism>
<reference evidence="2" key="1">
    <citation type="submission" date="2014-05" db="EMBL/GenBank/DDBJ databases">
        <authorList>
            <person name="Urmite Genomes"/>
        </authorList>
    </citation>
    <scope>NUCLEOTIDE SEQUENCE</scope>
    <source>
        <strain evidence="2">DSM 44074</strain>
    </source>
</reference>
<evidence type="ECO:0000313" key="3">
    <source>
        <dbReference type="Proteomes" id="UP000028864"/>
    </source>
</evidence>
<protein>
    <submittedName>
        <fullName evidence="2">N-6 DNA methylase</fullName>
    </submittedName>
</protein>
<name>A0AAV2WG47_MYCNE</name>
<reference evidence="2" key="2">
    <citation type="submission" date="2015-09" db="EMBL/GenBank/DDBJ databases">
        <title>Draft genome sequence of Mycobacterium neoaurum DSM 44074.</title>
        <authorList>
            <person name="Croce O."/>
            <person name="Robert C."/>
            <person name="Raoult D."/>
            <person name="Drancourt M."/>
        </authorList>
    </citation>
    <scope>NUCLEOTIDE SEQUENCE</scope>
    <source>
        <strain evidence="2">DSM 44074</strain>
    </source>
</reference>
<proteinExistence type="predicted"/>
<dbReference type="EMBL" id="LK021337">
    <property type="protein sequence ID" value="CDQ43175.1"/>
    <property type="molecule type" value="Genomic_DNA"/>
</dbReference>
<dbReference type="GO" id="GO:0032259">
    <property type="term" value="P:methylation"/>
    <property type="evidence" value="ECO:0007669"/>
    <property type="project" value="UniProtKB-KW"/>
</dbReference>
<accession>A0AAV2WG47</accession>
<evidence type="ECO:0000256" key="1">
    <source>
        <dbReference type="SAM" id="MobiDB-lite"/>
    </source>
</evidence>
<keyword evidence="2" id="KW-0808">Transferase</keyword>